<proteinExistence type="predicted"/>
<name>A0ABQ4XL05_9ASTR</name>
<protein>
    <submittedName>
        <fullName evidence="2">Uncharacterized protein</fullName>
    </submittedName>
</protein>
<evidence type="ECO:0000313" key="2">
    <source>
        <dbReference type="EMBL" id="GJS66039.1"/>
    </source>
</evidence>
<accession>A0ABQ4XL05</accession>
<feature type="compositionally biased region" description="Basic and acidic residues" evidence="1">
    <location>
        <begin position="343"/>
        <end position="362"/>
    </location>
</feature>
<comment type="caution">
    <text evidence="2">The sequence shown here is derived from an EMBL/GenBank/DDBJ whole genome shotgun (WGS) entry which is preliminary data.</text>
</comment>
<reference evidence="2" key="2">
    <citation type="submission" date="2022-01" db="EMBL/GenBank/DDBJ databases">
        <authorList>
            <person name="Yamashiro T."/>
            <person name="Shiraishi A."/>
            <person name="Satake H."/>
            <person name="Nakayama K."/>
        </authorList>
    </citation>
    <scope>NUCLEOTIDE SEQUENCE</scope>
</reference>
<evidence type="ECO:0000313" key="3">
    <source>
        <dbReference type="Proteomes" id="UP001151760"/>
    </source>
</evidence>
<dbReference type="EMBL" id="BQNB010009621">
    <property type="protein sequence ID" value="GJS66039.1"/>
    <property type="molecule type" value="Genomic_DNA"/>
</dbReference>
<organism evidence="2 3">
    <name type="scientific">Tanacetum coccineum</name>
    <dbReference type="NCBI Taxonomy" id="301880"/>
    <lineage>
        <taxon>Eukaryota</taxon>
        <taxon>Viridiplantae</taxon>
        <taxon>Streptophyta</taxon>
        <taxon>Embryophyta</taxon>
        <taxon>Tracheophyta</taxon>
        <taxon>Spermatophyta</taxon>
        <taxon>Magnoliopsida</taxon>
        <taxon>eudicotyledons</taxon>
        <taxon>Gunneridae</taxon>
        <taxon>Pentapetalae</taxon>
        <taxon>asterids</taxon>
        <taxon>campanulids</taxon>
        <taxon>Asterales</taxon>
        <taxon>Asteraceae</taxon>
        <taxon>Asteroideae</taxon>
        <taxon>Anthemideae</taxon>
        <taxon>Anthemidinae</taxon>
        <taxon>Tanacetum</taxon>
    </lineage>
</organism>
<keyword evidence="3" id="KW-1185">Reference proteome</keyword>
<reference evidence="2" key="1">
    <citation type="journal article" date="2022" name="Int. J. Mol. Sci.">
        <title>Draft Genome of Tanacetum Coccineum: Genomic Comparison of Closely Related Tanacetum-Family Plants.</title>
        <authorList>
            <person name="Yamashiro T."/>
            <person name="Shiraishi A."/>
            <person name="Nakayama K."/>
            <person name="Satake H."/>
        </authorList>
    </citation>
    <scope>NUCLEOTIDE SEQUENCE</scope>
</reference>
<sequence length="386" mass="44101">MEAHCVNLELKYQNQALKERQHGQFSKVKNNEVNVKHDIDVIETINIELEHKVAKLLKENETLKRHYKEMFDSIKTTRAKNIERKTSLIANNDKFKAQLQEKGFAIAALKNELRKLTGNSVNTKFAKSSILGKPALQPRRNQSVIRQPTAFKSQRPRFSKPKKRIWLPSGKSTGKIFKTVGLRWIPTGKIFTSSTTKVDSELTNGSNDDITNQYECKQTLDDNACTLNLSACTSFNLKKEALRVCSELRIHDHNNEPSSSKLVPNVIPPAEKTTTSQQELELLFHHHITMLRSYALSWKPCQGDSLNLPDHRIHKDADGDALFQLKTDSLPHAHAQTTKTYYKHQDSRIHQSSRIKDKDFRTNSDIQDLPSKISSLSREIVSKLSR</sequence>
<feature type="region of interest" description="Disordered" evidence="1">
    <location>
        <begin position="339"/>
        <end position="366"/>
    </location>
</feature>
<evidence type="ECO:0000256" key="1">
    <source>
        <dbReference type="SAM" id="MobiDB-lite"/>
    </source>
</evidence>
<gene>
    <name evidence="2" type="ORF">Tco_0680603</name>
</gene>
<dbReference type="Proteomes" id="UP001151760">
    <property type="component" value="Unassembled WGS sequence"/>
</dbReference>